<organism evidence="1 2">
    <name type="scientific">Saccharopolyspora phatthalungensis</name>
    <dbReference type="NCBI Taxonomy" id="664693"/>
    <lineage>
        <taxon>Bacteria</taxon>
        <taxon>Bacillati</taxon>
        <taxon>Actinomycetota</taxon>
        <taxon>Actinomycetes</taxon>
        <taxon>Pseudonocardiales</taxon>
        <taxon>Pseudonocardiaceae</taxon>
        <taxon>Saccharopolyspora</taxon>
    </lineage>
</organism>
<proteinExistence type="predicted"/>
<evidence type="ECO:0000313" key="2">
    <source>
        <dbReference type="Proteomes" id="UP000584374"/>
    </source>
</evidence>
<name>A0A840Q4H8_9PSEU</name>
<gene>
    <name evidence="1" type="ORF">BJ970_002334</name>
</gene>
<dbReference type="Proteomes" id="UP000584374">
    <property type="component" value="Unassembled WGS sequence"/>
</dbReference>
<accession>A0A840Q4H8</accession>
<protein>
    <submittedName>
        <fullName evidence="1">Uncharacterized protein</fullName>
    </submittedName>
</protein>
<reference evidence="1 2" key="1">
    <citation type="submission" date="2020-08" db="EMBL/GenBank/DDBJ databases">
        <title>Sequencing the genomes of 1000 actinobacteria strains.</title>
        <authorList>
            <person name="Klenk H.-P."/>
        </authorList>
    </citation>
    <scope>NUCLEOTIDE SEQUENCE [LARGE SCALE GENOMIC DNA]</scope>
    <source>
        <strain evidence="1 2">DSM 45584</strain>
    </source>
</reference>
<keyword evidence="2" id="KW-1185">Reference proteome</keyword>
<dbReference type="AlphaFoldDB" id="A0A840Q4H8"/>
<sequence length="42" mass="4722">MWITVPAAFWRTGRFPGEFLREPTGVIETGSALTIPTRTTTR</sequence>
<dbReference type="EMBL" id="JACHIW010000001">
    <property type="protein sequence ID" value="MBB5154800.1"/>
    <property type="molecule type" value="Genomic_DNA"/>
</dbReference>
<evidence type="ECO:0000313" key="1">
    <source>
        <dbReference type="EMBL" id="MBB5154800.1"/>
    </source>
</evidence>
<comment type="caution">
    <text evidence="1">The sequence shown here is derived from an EMBL/GenBank/DDBJ whole genome shotgun (WGS) entry which is preliminary data.</text>
</comment>